<keyword evidence="3" id="KW-1185">Reference proteome</keyword>
<dbReference type="KEGG" id="cyc:PCC7424_4865"/>
<reference evidence="3" key="1">
    <citation type="journal article" date="2011" name="MBio">
        <title>Novel metabolic attributes of the genus Cyanothece, comprising a group of unicellular nitrogen-fixing Cyanobacteria.</title>
        <authorList>
            <person name="Bandyopadhyay A."/>
            <person name="Elvitigala T."/>
            <person name="Welsh E."/>
            <person name="Stockel J."/>
            <person name="Liberton M."/>
            <person name="Min H."/>
            <person name="Sherman L.A."/>
            <person name="Pakrasi H.B."/>
        </authorList>
    </citation>
    <scope>NUCLEOTIDE SEQUENCE [LARGE SCALE GENOMIC DNA]</scope>
    <source>
        <strain evidence="3">PCC 7424</strain>
    </source>
</reference>
<evidence type="ECO:0000313" key="2">
    <source>
        <dbReference type="EMBL" id="ACK73222.1"/>
    </source>
</evidence>
<dbReference type="NCBIfam" id="TIGR04155">
    <property type="entry name" value="cyano_PEP"/>
    <property type="match status" value="1"/>
</dbReference>
<dbReference type="HOGENOM" id="CLU_859749_0_0_3"/>
<proteinExistence type="predicted"/>
<dbReference type="STRING" id="65393.PCC7424_4865"/>
<keyword evidence="1" id="KW-1133">Transmembrane helix</keyword>
<organism evidence="2 3">
    <name type="scientific">Gloeothece citriformis (strain PCC 7424)</name>
    <name type="common">Cyanothece sp. (strain PCC 7424)</name>
    <dbReference type="NCBI Taxonomy" id="65393"/>
    <lineage>
        <taxon>Bacteria</taxon>
        <taxon>Bacillati</taxon>
        <taxon>Cyanobacteriota</taxon>
        <taxon>Cyanophyceae</taxon>
        <taxon>Oscillatoriophycideae</taxon>
        <taxon>Chroococcales</taxon>
        <taxon>Aphanothecaceae</taxon>
        <taxon>Gloeothece</taxon>
        <taxon>Gloeothece citriformis</taxon>
    </lineage>
</organism>
<feature type="transmembrane region" description="Helical" evidence="1">
    <location>
        <begin position="292"/>
        <end position="315"/>
    </location>
</feature>
<dbReference type="RefSeq" id="WP_015956804.1">
    <property type="nucleotide sequence ID" value="NC_011729.1"/>
</dbReference>
<dbReference type="EMBL" id="CP001291">
    <property type="protein sequence ID" value="ACK73222.1"/>
    <property type="molecule type" value="Genomic_DNA"/>
</dbReference>
<name>B7KEA4_GLOC7</name>
<evidence type="ECO:0000313" key="3">
    <source>
        <dbReference type="Proteomes" id="UP000002384"/>
    </source>
</evidence>
<dbReference type="Proteomes" id="UP000002384">
    <property type="component" value="Chromosome"/>
</dbReference>
<dbReference type="Gene3D" id="3.40.50.1110">
    <property type="entry name" value="SGNH hydrolase"/>
    <property type="match status" value="1"/>
</dbReference>
<protein>
    <submittedName>
        <fullName evidence="2">Uncharacterized protein</fullName>
    </submittedName>
</protein>
<dbReference type="InterPro" id="IPR036514">
    <property type="entry name" value="SGNH_hydro_sf"/>
</dbReference>
<gene>
    <name evidence="2" type="ordered locus">PCC7424_4865</name>
</gene>
<keyword evidence="1" id="KW-0812">Transmembrane</keyword>
<sequence>MLSKKTQIASYCLAIITTVSTPLTALASSIYYIGNSLTDTVSYQDFSKLVKQQLKKEQPWGRHMIPGAPLEWIWNHPDQGFRQRPYGHYPEALNNYSWDFLSLQPFRRPLEKDVEIASRFINLAKAQNPNVQVLIHSNWVRRDKQGTSYSELWDKEYKEKAKNTLTRDYINKFTTALQEANPNLKEPIIVPIGEVLYQLDQQMRAGKVPGFNNIFDIYADQIHLDERGKYLTMMTYLATMYRVNPATLDGSAIVNLDNKVKQIFDQTIWQVVNQKPLSNSENSEVSSPNSKAFPLINIGAGFVGVGTAIGLGVFLKRKLSKNQ</sequence>
<evidence type="ECO:0000256" key="1">
    <source>
        <dbReference type="SAM" id="Phobius"/>
    </source>
</evidence>
<dbReference type="InterPro" id="IPR026374">
    <property type="entry name" value="Cyano_PEP"/>
</dbReference>
<dbReference type="OrthoDB" id="269741at2"/>
<accession>B7KEA4</accession>
<keyword evidence="1" id="KW-0472">Membrane</keyword>
<dbReference type="AlphaFoldDB" id="B7KEA4"/>